<dbReference type="InterPro" id="IPR006976">
    <property type="entry name" value="VanZ-like"/>
</dbReference>
<sequence>MLESYLQVAEVMFMQVRLKAFIIFCVYTCAKFLVKRKCEFKPFKMLCEFGWILTVLLILKITGITTGDFGTTSVFDGNVQISFNISIENFSIATLLNLILFIPFGFFSAGVLKKLRSKWIYGILIGLIFSLTVEFLQTFIGRFVELEDVLMNTMGAFIGYEIMVLVIKLKDRMKMGALKVE</sequence>
<evidence type="ECO:0000313" key="4">
    <source>
        <dbReference type="Proteomes" id="UP001501510"/>
    </source>
</evidence>
<dbReference type="Proteomes" id="UP001501510">
    <property type="component" value="Unassembled WGS sequence"/>
</dbReference>
<dbReference type="EMBL" id="BAAACG010000010">
    <property type="protein sequence ID" value="GAA0742225.1"/>
    <property type="molecule type" value="Genomic_DNA"/>
</dbReference>
<organism evidence="3 4">
    <name type="scientific">Clostridium oceanicum</name>
    <dbReference type="NCBI Taxonomy" id="1543"/>
    <lineage>
        <taxon>Bacteria</taxon>
        <taxon>Bacillati</taxon>
        <taxon>Bacillota</taxon>
        <taxon>Clostridia</taxon>
        <taxon>Eubacteriales</taxon>
        <taxon>Clostridiaceae</taxon>
        <taxon>Clostridium</taxon>
    </lineage>
</organism>
<feature type="domain" description="VanZ-like" evidence="2">
    <location>
        <begin position="84"/>
        <end position="165"/>
    </location>
</feature>
<feature type="transmembrane region" description="Helical" evidence="1">
    <location>
        <begin position="46"/>
        <end position="70"/>
    </location>
</feature>
<protein>
    <recommendedName>
        <fullName evidence="2">VanZ-like domain-containing protein</fullName>
    </recommendedName>
</protein>
<keyword evidence="1" id="KW-0472">Membrane</keyword>
<keyword evidence="1" id="KW-0812">Transmembrane</keyword>
<feature type="transmembrane region" description="Helical" evidence="1">
    <location>
        <begin position="149"/>
        <end position="169"/>
    </location>
</feature>
<evidence type="ECO:0000259" key="2">
    <source>
        <dbReference type="Pfam" id="PF04892"/>
    </source>
</evidence>
<evidence type="ECO:0000313" key="3">
    <source>
        <dbReference type="EMBL" id="GAA0742225.1"/>
    </source>
</evidence>
<proteinExistence type="predicted"/>
<comment type="caution">
    <text evidence="3">The sequence shown here is derived from an EMBL/GenBank/DDBJ whole genome shotgun (WGS) entry which is preliminary data.</text>
</comment>
<feature type="transmembrane region" description="Helical" evidence="1">
    <location>
        <begin position="12"/>
        <end position="34"/>
    </location>
</feature>
<accession>A0ABN1JLI9</accession>
<dbReference type="NCBIfam" id="NF037970">
    <property type="entry name" value="vanZ_1"/>
    <property type="match status" value="1"/>
</dbReference>
<dbReference type="Pfam" id="PF04892">
    <property type="entry name" value="VanZ"/>
    <property type="match status" value="1"/>
</dbReference>
<dbReference type="RefSeq" id="WP_343761925.1">
    <property type="nucleotide sequence ID" value="NZ_BAAACG010000010.1"/>
</dbReference>
<gene>
    <name evidence="3" type="ORF">GCM10008906_24440</name>
</gene>
<name>A0ABN1JLI9_9CLOT</name>
<reference evidence="3 4" key="1">
    <citation type="journal article" date="2019" name="Int. J. Syst. Evol. Microbiol.">
        <title>The Global Catalogue of Microorganisms (GCM) 10K type strain sequencing project: providing services to taxonomists for standard genome sequencing and annotation.</title>
        <authorList>
            <consortium name="The Broad Institute Genomics Platform"/>
            <consortium name="The Broad Institute Genome Sequencing Center for Infectious Disease"/>
            <person name="Wu L."/>
            <person name="Ma J."/>
        </authorList>
    </citation>
    <scope>NUCLEOTIDE SEQUENCE [LARGE SCALE GENOMIC DNA]</scope>
    <source>
        <strain evidence="3 4">JCM 1407</strain>
    </source>
</reference>
<evidence type="ECO:0000256" key="1">
    <source>
        <dbReference type="SAM" id="Phobius"/>
    </source>
</evidence>
<feature type="transmembrane region" description="Helical" evidence="1">
    <location>
        <begin position="119"/>
        <end position="143"/>
    </location>
</feature>
<keyword evidence="4" id="KW-1185">Reference proteome</keyword>
<keyword evidence="1" id="KW-1133">Transmembrane helix</keyword>
<feature type="transmembrane region" description="Helical" evidence="1">
    <location>
        <begin position="90"/>
        <end position="112"/>
    </location>
</feature>